<dbReference type="AlphaFoldDB" id="A0A8B9AF55"/>
<reference evidence="3 4" key="2">
    <citation type="submission" date="2025-04" db="UniProtKB">
        <authorList>
            <consortium name="RefSeq"/>
        </authorList>
    </citation>
    <scope>IDENTIFICATION</scope>
    <source>
        <tissue evidence="3 4">Young leaves</tissue>
    </source>
</reference>
<reference evidence="2" key="1">
    <citation type="journal article" date="2019" name="Nat. Commun.">
        <title>Genome-wide association mapping of date palm fruit traits.</title>
        <authorList>
            <person name="Hazzouri K.M."/>
            <person name="Gros-Balthazard M."/>
            <person name="Flowers J.M."/>
            <person name="Copetti D."/>
            <person name="Lemansour A."/>
            <person name="Lebrun M."/>
            <person name="Masmoudi K."/>
            <person name="Ferrand S."/>
            <person name="Dhar M.I."/>
            <person name="Fresquez Z.A."/>
            <person name="Rosas U."/>
            <person name="Zhang J."/>
            <person name="Talag J."/>
            <person name="Lee S."/>
            <person name="Kudrna D."/>
            <person name="Powell R.F."/>
            <person name="Leitch I.J."/>
            <person name="Krueger R.R."/>
            <person name="Wing R.A."/>
            <person name="Amiri K.M.A."/>
            <person name="Purugganan M.D."/>
        </authorList>
    </citation>
    <scope>NUCLEOTIDE SEQUENCE [LARGE SCALE GENOMIC DNA]</scope>
    <source>
        <strain evidence="2">cv. Khalas</strain>
    </source>
</reference>
<name>A0A8B9AF55_PHODC</name>
<dbReference type="RefSeq" id="XP_038981863.1">
    <property type="nucleotide sequence ID" value="XM_039125935.1"/>
</dbReference>
<evidence type="ECO:0000256" key="1">
    <source>
        <dbReference type="SAM" id="MobiDB-lite"/>
    </source>
</evidence>
<evidence type="ECO:0000313" key="4">
    <source>
        <dbReference type="RefSeq" id="XP_038981864.1"/>
    </source>
</evidence>
<proteinExistence type="predicted"/>
<feature type="region of interest" description="Disordered" evidence="1">
    <location>
        <begin position="84"/>
        <end position="110"/>
    </location>
</feature>
<evidence type="ECO:0000313" key="2">
    <source>
        <dbReference type="Proteomes" id="UP000228380"/>
    </source>
</evidence>
<protein>
    <submittedName>
        <fullName evidence="3 4">Uncharacterized protein LOC120110581</fullName>
    </submittedName>
</protein>
<accession>A0A8B9AF55</accession>
<dbReference type="RefSeq" id="XP_038981864.1">
    <property type="nucleotide sequence ID" value="XM_039125936.1"/>
</dbReference>
<evidence type="ECO:0000313" key="3">
    <source>
        <dbReference type="RefSeq" id="XP_038981863.1"/>
    </source>
</evidence>
<dbReference type="Proteomes" id="UP000228380">
    <property type="component" value="Chromosome 4"/>
</dbReference>
<gene>
    <name evidence="3 4" type="primary">LOC120110581</name>
</gene>
<keyword evidence="2" id="KW-1185">Reference proteome</keyword>
<organism evidence="2 4">
    <name type="scientific">Phoenix dactylifera</name>
    <name type="common">Date palm</name>
    <dbReference type="NCBI Taxonomy" id="42345"/>
    <lineage>
        <taxon>Eukaryota</taxon>
        <taxon>Viridiplantae</taxon>
        <taxon>Streptophyta</taxon>
        <taxon>Embryophyta</taxon>
        <taxon>Tracheophyta</taxon>
        <taxon>Spermatophyta</taxon>
        <taxon>Magnoliopsida</taxon>
        <taxon>Liliopsida</taxon>
        <taxon>Arecaceae</taxon>
        <taxon>Coryphoideae</taxon>
        <taxon>Phoeniceae</taxon>
        <taxon>Phoenix</taxon>
    </lineage>
</organism>
<feature type="compositionally biased region" description="Polar residues" evidence="1">
    <location>
        <begin position="90"/>
        <end position="106"/>
    </location>
</feature>
<sequence>MFTIHFWQVWAVEHANNIVGRHRPPFMYPRLVCWNNTPSPRRVDVIANVMKNLKRFEVIEKLEPREEELHLLSQGRPQLLRPVERRTDSEQQQSVHVGTQVPSSSQSDRHPLQGIHTRITMLETCLLQHGFSLPDPHPIGDVENTRIEQLDKRVSTIEKVLRDKGLLVDDKPGEHVTVPAEEHTTVAPPIHDDALQKDHMQHSADSVEVIWSTDAEAKKKAGAPSSYVSSLCKRVKLGARERKPSEKVKAISQHPKTYKRAKKKVKVAQIGEVCTENTI</sequence>
<dbReference type="KEGG" id="pda:120110581"/>
<dbReference type="GeneID" id="120110581"/>